<dbReference type="RefSeq" id="WP_353874545.1">
    <property type="nucleotide sequence ID" value="NZ_JBEVCJ010000006.1"/>
</dbReference>
<organism evidence="1 2">
    <name type="scientific">Aliikangiella maris</name>
    <dbReference type="NCBI Taxonomy" id="3162458"/>
    <lineage>
        <taxon>Bacteria</taxon>
        <taxon>Pseudomonadati</taxon>
        <taxon>Pseudomonadota</taxon>
        <taxon>Gammaproteobacteria</taxon>
        <taxon>Oceanospirillales</taxon>
        <taxon>Pleioneaceae</taxon>
        <taxon>Aliikangiella</taxon>
    </lineage>
</organism>
<gene>
    <name evidence="1" type="ORF">ABVT43_07330</name>
</gene>
<keyword evidence="2" id="KW-1185">Reference proteome</keyword>
<dbReference type="Proteomes" id="UP001548189">
    <property type="component" value="Unassembled WGS sequence"/>
</dbReference>
<dbReference type="EMBL" id="JBEVCJ010000006">
    <property type="protein sequence ID" value="MET1254931.1"/>
    <property type="molecule type" value="Genomic_DNA"/>
</dbReference>
<comment type="caution">
    <text evidence="1">The sequence shown here is derived from an EMBL/GenBank/DDBJ whole genome shotgun (WGS) entry which is preliminary data.</text>
</comment>
<evidence type="ECO:0000313" key="1">
    <source>
        <dbReference type="EMBL" id="MET1254931.1"/>
    </source>
</evidence>
<accession>A0ABV2BSL0</accession>
<name>A0ABV2BSL0_9GAMM</name>
<evidence type="ECO:0000313" key="2">
    <source>
        <dbReference type="Proteomes" id="UP001548189"/>
    </source>
</evidence>
<protein>
    <submittedName>
        <fullName evidence="1">Uncharacterized protein</fullName>
    </submittedName>
</protein>
<sequence length="286" mass="33937">MEIKKNTFELYIEKATKAFVKEILRYKPKPYQRLYLSANYRGEFGRFALGLTEDIKDYYWEYIGECESWDDDLNSRICSDVGRQYSWLIYDEESDDYEDNEENREILNGYFEWHALAQVAIELLNKNELKEYFGSISYIEIESPYSIVKFDHHIPDLKERKAIINQMVATSEYQERLLDGWGNTYNGQIIDPFLSKFFSTKKLDLINQINAAKLASPEHVPQEVSVSIFENFKNGASSLEMRKRFHQQETEGQWAGYWIHNMRYGWIAYYQVRDDNSIILGTICRN</sequence>
<proteinExistence type="predicted"/>
<reference evidence="1 2" key="1">
    <citation type="submission" date="2024-06" db="EMBL/GenBank/DDBJ databases">
        <authorList>
            <person name="Li F."/>
        </authorList>
    </citation>
    <scope>NUCLEOTIDE SEQUENCE [LARGE SCALE GENOMIC DNA]</scope>
    <source>
        <strain evidence="1 2">GXAS 311</strain>
    </source>
</reference>